<dbReference type="PANTHER" id="PTHR13794:SF58">
    <property type="entry name" value="MITOCHONDRIAL ENOLASE SUPERFAMILY MEMBER 1"/>
    <property type="match status" value="1"/>
</dbReference>
<dbReference type="InterPro" id="IPR029017">
    <property type="entry name" value="Enolase-like_N"/>
</dbReference>
<dbReference type="GO" id="GO:0000287">
    <property type="term" value="F:magnesium ion binding"/>
    <property type="evidence" value="ECO:0007669"/>
    <property type="project" value="TreeGrafter"/>
</dbReference>
<evidence type="ECO:0000313" key="6">
    <source>
        <dbReference type="Proteomes" id="UP000823863"/>
    </source>
</evidence>
<dbReference type="Gene3D" id="3.20.20.120">
    <property type="entry name" value="Enolase-like C-terminal domain"/>
    <property type="match status" value="1"/>
</dbReference>
<dbReference type="GO" id="GO:0016836">
    <property type="term" value="F:hydro-lyase activity"/>
    <property type="evidence" value="ECO:0007669"/>
    <property type="project" value="TreeGrafter"/>
</dbReference>
<sequence>MNEIERLETYLITKEVKGACADSTRKVDKIGFLIVKAITKEGHEGIGITYNEIGGDATKQLIDISIAPRVIGKDPFCTEDIWNDLFQYLRGVGRKGLSFCAISAVDIALWDLKGKITGLPLNRMFGSTVRSRIPVYASGGWTSYSDDELLEEIGAFVKDGYTRVKFKVGAEGGIGRDLERLKKVREAFGPGLEIMLDANNCWDAATAIRFADRAKEYDIAFLEEPVFADDVEGLRRFREASVVPLATGEHEYTRFGARDLLLRGAVDVLQMDTARAGGFTEMLKIAALTQAWNIKFAPHCMEYLNLHLLSAFSNSLYAERLYIFNDLWGHAFLNLPKIENGYVSVPEGPGMGLELNMDFVREAAR</sequence>
<evidence type="ECO:0000256" key="2">
    <source>
        <dbReference type="ARBA" id="ARBA00022723"/>
    </source>
</evidence>
<reference evidence="5" key="1">
    <citation type="journal article" date="2021" name="PeerJ">
        <title>Extensive microbial diversity within the chicken gut microbiome revealed by metagenomics and culture.</title>
        <authorList>
            <person name="Gilroy R."/>
            <person name="Ravi A."/>
            <person name="Getino M."/>
            <person name="Pursley I."/>
            <person name="Horton D.L."/>
            <person name="Alikhan N.F."/>
            <person name="Baker D."/>
            <person name="Gharbi K."/>
            <person name="Hall N."/>
            <person name="Watson M."/>
            <person name="Adriaenssens E.M."/>
            <person name="Foster-Nyarko E."/>
            <person name="Jarju S."/>
            <person name="Secka A."/>
            <person name="Antonio M."/>
            <person name="Oren A."/>
            <person name="Chaudhuri R.R."/>
            <person name="La Ragione R."/>
            <person name="Hildebrand F."/>
            <person name="Pallen M.J."/>
        </authorList>
    </citation>
    <scope>NUCLEOTIDE SEQUENCE</scope>
    <source>
        <strain evidence="5">CHK198-12963</strain>
    </source>
</reference>
<keyword evidence="2" id="KW-0479">Metal-binding</keyword>
<organism evidence="5 6">
    <name type="scientific">Candidatus Enterocloster excrementigallinarum</name>
    <dbReference type="NCBI Taxonomy" id="2838558"/>
    <lineage>
        <taxon>Bacteria</taxon>
        <taxon>Bacillati</taxon>
        <taxon>Bacillota</taxon>
        <taxon>Clostridia</taxon>
        <taxon>Lachnospirales</taxon>
        <taxon>Lachnospiraceae</taxon>
        <taxon>Enterocloster</taxon>
    </lineage>
</organism>
<proteinExistence type="predicted"/>
<dbReference type="Pfam" id="PF02746">
    <property type="entry name" value="MR_MLE_N"/>
    <property type="match status" value="1"/>
</dbReference>
<evidence type="ECO:0000256" key="1">
    <source>
        <dbReference type="ARBA" id="ARBA00001946"/>
    </source>
</evidence>
<evidence type="ECO:0000256" key="3">
    <source>
        <dbReference type="ARBA" id="ARBA00022842"/>
    </source>
</evidence>
<dbReference type="InterPro" id="IPR029065">
    <property type="entry name" value="Enolase_C-like"/>
</dbReference>
<dbReference type="EMBL" id="DWWB01000048">
    <property type="protein sequence ID" value="HJC66759.1"/>
    <property type="molecule type" value="Genomic_DNA"/>
</dbReference>
<dbReference type="InterPro" id="IPR013342">
    <property type="entry name" value="Mandelate_racemase_C"/>
</dbReference>
<name>A0A9D2TEA6_9FIRM</name>
<dbReference type="Proteomes" id="UP000823863">
    <property type="component" value="Unassembled WGS sequence"/>
</dbReference>
<dbReference type="Pfam" id="PF13378">
    <property type="entry name" value="MR_MLE_C"/>
    <property type="match status" value="1"/>
</dbReference>
<accession>A0A9D2TEA6</accession>
<comment type="caution">
    <text evidence="5">The sequence shown here is derived from an EMBL/GenBank/DDBJ whole genome shotgun (WGS) entry which is preliminary data.</text>
</comment>
<dbReference type="AlphaFoldDB" id="A0A9D2TEA6"/>
<feature type="domain" description="Mandelate racemase/muconate lactonizing enzyme C-terminal" evidence="4">
    <location>
        <begin position="146"/>
        <end position="244"/>
    </location>
</feature>
<dbReference type="Gene3D" id="3.30.390.10">
    <property type="entry name" value="Enolase-like, N-terminal domain"/>
    <property type="match status" value="1"/>
</dbReference>
<dbReference type="SUPFAM" id="SSF51604">
    <property type="entry name" value="Enolase C-terminal domain-like"/>
    <property type="match status" value="1"/>
</dbReference>
<protein>
    <submittedName>
        <fullName evidence="5">Mandelate racemase/muconate lactonizing enzyme family protein</fullName>
    </submittedName>
</protein>
<dbReference type="CDD" id="cd03316">
    <property type="entry name" value="MR_like"/>
    <property type="match status" value="1"/>
</dbReference>
<dbReference type="PANTHER" id="PTHR13794">
    <property type="entry name" value="ENOLASE SUPERFAMILY, MANDELATE RACEMASE"/>
    <property type="match status" value="1"/>
</dbReference>
<dbReference type="SFLD" id="SFLDG00179">
    <property type="entry name" value="mandelate_racemase"/>
    <property type="match status" value="1"/>
</dbReference>
<dbReference type="SFLD" id="SFLDS00001">
    <property type="entry name" value="Enolase"/>
    <property type="match status" value="1"/>
</dbReference>
<dbReference type="InterPro" id="IPR046945">
    <property type="entry name" value="RHMD-like"/>
</dbReference>
<keyword evidence="3" id="KW-0460">Magnesium</keyword>
<evidence type="ECO:0000313" key="5">
    <source>
        <dbReference type="EMBL" id="HJC66759.1"/>
    </source>
</evidence>
<comment type="cofactor">
    <cofactor evidence="1">
        <name>Mg(2+)</name>
        <dbReference type="ChEBI" id="CHEBI:18420"/>
    </cofactor>
</comment>
<dbReference type="SUPFAM" id="SSF54826">
    <property type="entry name" value="Enolase N-terminal domain-like"/>
    <property type="match status" value="1"/>
</dbReference>
<dbReference type="SMART" id="SM00922">
    <property type="entry name" value="MR_MLE"/>
    <property type="match status" value="1"/>
</dbReference>
<dbReference type="InterPro" id="IPR036849">
    <property type="entry name" value="Enolase-like_C_sf"/>
</dbReference>
<gene>
    <name evidence="5" type="ORF">H9931_08590</name>
</gene>
<reference evidence="5" key="2">
    <citation type="submission" date="2021-04" db="EMBL/GenBank/DDBJ databases">
        <authorList>
            <person name="Gilroy R."/>
        </authorList>
    </citation>
    <scope>NUCLEOTIDE SEQUENCE</scope>
    <source>
        <strain evidence="5">CHK198-12963</strain>
    </source>
</reference>
<evidence type="ECO:0000259" key="4">
    <source>
        <dbReference type="SMART" id="SM00922"/>
    </source>
</evidence>
<dbReference type="GO" id="GO:0016052">
    <property type="term" value="P:carbohydrate catabolic process"/>
    <property type="evidence" value="ECO:0007669"/>
    <property type="project" value="TreeGrafter"/>
</dbReference>
<dbReference type="InterPro" id="IPR013341">
    <property type="entry name" value="Mandelate_racemase_N_dom"/>
</dbReference>